<comment type="similarity">
    <text evidence="2 5">Belongs to the 1-acyl-sn-glycerol-3-phosphate acyltransferase family.</text>
</comment>
<dbReference type="NCBIfam" id="TIGR00530">
    <property type="entry name" value="AGP_acyltrn"/>
    <property type="match status" value="1"/>
</dbReference>
<comment type="catalytic activity">
    <reaction evidence="5">
        <text>a 1-acyl-sn-glycero-3-phosphate + an acyl-CoA = a 1,2-diacyl-sn-glycero-3-phosphate + CoA</text>
        <dbReference type="Rhea" id="RHEA:19709"/>
        <dbReference type="ChEBI" id="CHEBI:57287"/>
        <dbReference type="ChEBI" id="CHEBI:57970"/>
        <dbReference type="ChEBI" id="CHEBI:58342"/>
        <dbReference type="ChEBI" id="CHEBI:58608"/>
        <dbReference type="EC" id="2.3.1.51"/>
    </reaction>
</comment>
<dbReference type="GO" id="GO:0005783">
    <property type="term" value="C:endoplasmic reticulum"/>
    <property type="evidence" value="ECO:0007669"/>
    <property type="project" value="TreeGrafter"/>
</dbReference>
<accession>A0A914BZV6</accession>
<proteinExistence type="inferred from homology"/>
<dbReference type="InterPro" id="IPR004552">
    <property type="entry name" value="AGP_acyltrans"/>
</dbReference>
<evidence type="ECO:0000259" key="7">
    <source>
        <dbReference type="SMART" id="SM00563"/>
    </source>
</evidence>
<evidence type="ECO:0000256" key="4">
    <source>
        <dbReference type="ARBA" id="ARBA00023315"/>
    </source>
</evidence>
<evidence type="ECO:0000256" key="5">
    <source>
        <dbReference type="RuleBase" id="RU361267"/>
    </source>
</evidence>
<feature type="chain" id="PRO_5037529500" description="1-acyl-sn-glycerol-3-phosphate acyltransferase" evidence="6">
    <location>
        <begin position="17"/>
        <end position="219"/>
    </location>
</feature>
<feature type="signal peptide" evidence="6">
    <location>
        <begin position="1"/>
        <end position="16"/>
    </location>
</feature>
<dbReference type="Proteomes" id="UP000887540">
    <property type="component" value="Unplaced"/>
</dbReference>
<evidence type="ECO:0000256" key="3">
    <source>
        <dbReference type="ARBA" id="ARBA00022679"/>
    </source>
</evidence>
<keyword evidence="5" id="KW-0594">Phospholipid biosynthesis</keyword>
<organism evidence="8 9">
    <name type="scientific">Acrobeloides nanus</name>
    <dbReference type="NCBI Taxonomy" id="290746"/>
    <lineage>
        <taxon>Eukaryota</taxon>
        <taxon>Metazoa</taxon>
        <taxon>Ecdysozoa</taxon>
        <taxon>Nematoda</taxon>
        <taxon>Chromadorea</taxon>
        <taxon>Rhabditida</taxon>
        <taxon>Tylenchina</taxon>
        <taxon>Cephalobomorpha</taxon>
        <taxon>Cephaloboidea</taxon>
        <taxon>Cephalobidae</taxon>
        <taxon>Acrobeloides</taxon>
    </lineage>
</organism>
<keyword evidence="5" id="KW-0444">Lipid biosynthesis</keyword>
<keyword evidence="5" id="KW-1208">Phospholipid metabolism</keyword>
<comment type="domain">
    <text evidence="5">The HXXXXD motif is essential for acyltransferase activity and may constitute the binding site for the phosphate moiety of the glycerol-3-phosphate.</text>
</comment>
<name>A0A914BZV6_9BILA</name>
<dbReference type="CDD" id="cd07989">
    <property type="entry name" value="LPLAT_AGPAT-like"/>
    <property type="match status" value="1"/>
</dbReference>
<keyword evidence="3 5" id="KW-0808">Transferase</keyword>
<dbReference type="Pfam" id="PF01553">
    <property type="entry name" value="Acyltransferase"/>
    <property type="match status" value="1"/>
</dbReference>
<keyword evidence="5" id="KW-0443">Lipid metabolism</keyword>
<evidence type="ECO:0000313" key="8">
    <source>
        <dbReference type="Proteomes" id="UP000887540"/>
    </source>
</evidence>
<evidence type="ECO:0000313" key="9">
    <source>
        <dbReference type="WBParaSite" id="ACRNAN_Path_1358.g5323.t1"/>
    </source>
</evidence>
<comment type="pathway">
    <text evidence="1">Phospholipid metabolism; CDP-diacylglycerol biosynthesis; CDP-diacylglycerol from sn-glycerol 3-phosphate: step 2/3.</text>
</comment>
<dbReference type="EC" id="2.3.1.51" evidence="5"/>
<dbReference type="SMART" id="SM00563">
    <property type="entry name" value="PlsC"/>
    <property type="match status" value="1"/>
</dbReference>
<keyword evidence="4 5" id="KW-0012">Acyltransferase</keyword>
<keyword evidence="6" id="KW-0732">Signal</keyword>
<keyword evidence="8" id="KW-1185">Reference proteome</keyword>
<dbReference type="PANTHER" id="PTHR10434:SF11">
    <property type="entry name" value="1-ACYL-SN-GLYCEROL-3-PHOSPHATE ACYLTRANSFERASE"/>
    <property type="match status" value="1"/>
</dbReference>
<dbReference type="AlphaFoldDB" id="A0A914BZV6"/>
<dbReference type="GO" id="GO:0003841">
    <property type="term" value="F:1-acylglycerol-3-phosphate O-acyltransferase activity"/>
    <property type="evidence" value="ECO:0007669"/>
    <property type="project" value="UniProtKB-UniRule"/>
</dbReference>
<dbReference type="GO" id="GO:0016020">
    <property type="term" value="C:membrane"/>
    <property type="evidence" value="ECO:0007669"/>
    <property type="project" value="InterPro"/>
</dbReference>
<dbReference type="SUPFAM" id="SSF69593">
    <property type="entry name" value="Glycerol-3-phosphate (1)-acyltransferase"/>
    <property type="match status" value="1"/>
</dbReference>
<evidence type="ECO:0000256" key="2">
    <source>
        <dbReference type="ARBA" id="ARBA00008655"/>
    </source>
</evidence>
<dbReference type="InterPro" id="IPR002123">
    <property type="entry name" value="Plipid/glycerol_acylTrfase"/>
</dbReference>
<evidence type="ECO:0000256" key="1">
    <source>
        <dbReference type="ARBA" id="ARBA00004728"/>
    </source>
</evidence>
<feature type="domain" description="Phospholipid/glycerol acyltransferase" evidence="7">
    <location>
        <begin position="38"/>
        <end position="153"/>
    </location>
</feature>
<evidence type="ECO:0000256" key="6">
    <source>
        <dbReference type="SAM" id="SignalP"/>
    </source>
</evidence>
<reference evidence="9" key="1">
    <citation type="submission" date="2022-11" db="UniProtKB">
        <authorList>
            <consortium name="WormBaseParasite"/>
        </authorList>
    </citation>
    <scope>IDENTIFICATION</scope>
</reference>
<dbReference type="PANTHER" id="PTHR10434">
    <property type="entry name" value="1-ACYL-SN-GLYCEROL-3-PHOSPHATE ACYLTRANSFERASE"/>
    <property type="match status" value="1"/>
</dbReference>
<dbReference type="GO" id="GO:0006654">
    <property type="term" value="P:phosphatidic acid biosynthetic process"/>
    <property type="evidence" value="ECO:0007669"/>
    <property type="project" value="TreeGrafter"/>
</dbReference>
<protein>
    <recommendedName>
        <fullName evidence="5">1-acyl-sn-glycerol-3-phosphate acyltransferase</fullName>
        <ecNumber evidence="5">2.3.1.51</ecNumber>
    </recommendedName>
</protein>
<dbReference type="WBParaSite" id="ACRNAN_Path_1358.g5323.t1">
    <property type="protein sequence ID" value="ACRNAN_Path_1358.g5323.t1"/>
    <property type="gene ID" value="ACRNAN_Path_1358.g5323"/>
</dbReference>
<sequence length="219" mass="25048">MHKGAIWALYVIKVLTFWVDVKIEVRGQEILNNIKGPAVAVANHQSSLDVMVMSYCWPDKCTVMLKSSLKWVPGLNLAVALTNAIFVSRFDKEKAHLAIEQAAAAVHDKSLKLWIFPEGTRHRTEGFHPFKKGAFNIAVHAQIPIIPVVVSSYQTFYSKDKRYFRWPGHVIVQVMNPIETKGLTREEVPELTEKIRNQMLKEYEKISLEVSDRHKLKAQ</sequence>